<proteinExistence type="predicted"/>
<accession>S9W8K5</accession>
<keyword evidence="3" id="KW-1185">Reference proteome</keyword>
<dbReference type="AlphaFoldDB" id="S9W8K5"/>
<dbReference type="SUPFAM" id="SSF51395">
    <property type="entry name" value="FMN-linked oxidoreductases"/>
    <property type="match status" value="1"/>
</dbReference>
<evidence type="ECO:0000313" key="2">
    <source>
        <dbReference type="EMBL" id="EPY32140.1"/>
    </source>
</evidence>
<sequence>MGCPKKFSISNGFGAALMADPARGGRIVRAVHEAVNGSGAVAARGGRLVPVSVKTRLCGSVEETVTMLRAVLTAAGHTAARPVVHAVTLHARERDHRPEEAPLYERAAAVVRACRTDELLQPLCFVLNGSVATRGDGVAKMARYGFDSAMLARAALVDMRAFAAAAPQAATAASMEELVRELFTLAVQYRCAFKNFKYHLTRLFPAVDCLKDRMPVIQSQLRCYADGYTLFHVDGAQRRMLEECAYEVEMLDALPEAELGEEESKAKRIRSE</sequence>
<dbReference type="GO" id="GO:0017150">
    <property type="term" value="F:tRNA dihydrouridine synthase activity"/>
    <property type="evidence" value="ECO:0007669"/>
    <property type="project" value="TreeGrafter"/>
</dbReference>
<dbReference type="OrthoDB" id="10262250at2759"/>
<dbReference type="EMBL" id="ATMH01002956">
    <property type="protein sequence ID" value="EPY32140.1"/>
    <property type="molecule type" value="Genomic_DNA"/>
</dbReference>
<evidence type="ECO:0000259" key="1">
    <source>
        <dbReference type="Pfam" id="PF01207"/>
    </source>
</evidence>
<protein>
    <submittedName>
        <fullName evidence="2">tRNA-dihydrouridine synthase 2</fullName>
    </submittedName>
</protein>
<name>S9W8K5_9TRYP</name>
<dbReference type="PANTHER" id="PTHR45936:SF1">
    <property type="entry name" value="TRNA-DIHYDROURIDINE(20) SYNTHASE [NAD(P)+]-LIKE"/>
    <property type="match status" value="1"/>
</dbReference>
<dbReference type="InterPro" id="IPR013785">
    <property type="entry name" value="Aldolase_TIM"/>
</dbReference>
<dbReference type="Pfam" id="PF01207">
    <property type="entry name" value="Dus"/>
    <property type="match status" value="1"/>
</dbReference>
<organism evidence="2 3">
    <name type="scientific">Strigomonas culicis</name>
    <dbReference type="NCBI Taxonomy" id="28005"/>
    <lineage>
        <taxon>Eukaryota</taxon>
        <taxon>Discoba</taxon>
        <taxon>Euglenozoa</taxon>
        <taxon>Kinetoplastea</taxon>
        <taxon>Metakinetoplastina</taxon>
        <taxon>Trypanosomatida</taxon>
        <taxon>Trypanosomatidae</taxon>
        <taxon>Strigomonadinae</taxon>
        <taxon>Strigomonas</taxon>
    </lineage>
</organism>
<gene>
    <name evidence="2" type="ORF">STCU_02956</name>
</gene>
<dbReference type="Proteomes" id="UP000015354">
    <property type="component" value="Unassembled WGS sequence"/>
</dbReference>
<feature type="domain" description="DUS-like FMN-binding" evidence="1">
    <location>
        <begin position="1"/>
        <end position="185"/>
    </location>
</feature>
<comment type="caution">
    <text evidence="2">The sequence shown here is derived from an EMBL/GenBank/DDBJ whole genome shotgun (WGS) entry which is preliminary data.</text>
</comment>
<dbReference type="GO" id="GO:0005737">
    <property type="term" value="C:cytoplasm"/>
    <property type="evidence" value="ECO:0007669"/>
    <property type="project" value="TreeGrafter"/>
</dbReference>
<dbReference type="InterPro" id="IPR035587">
    <property type="entry name" value="DUS-like_FMN-bd"/>
</dbReference>
<evidence type="ECO:0000313" key="3">
    <source>
        <dbReference type="Proteomes" id="UP000015354"/>
    </source>
</evidence>
<dbReference type="Gene3D" id="3.20.20.70">
    <property type="entry name" value="Aldolase class I"/>
    <property type="match status" value="1"/>
</dbReference>
<dbReference type="InterPro" id="IPR052582">
    <property type="entry name" value="tRNA-DUS-like"/>
</dbReference>
<dbReference type="PANTHER" id="PTHR45936">
    <property type="entry name" value="TRNA-DIHYDROURIDINE(20) SYNTHASE [NAD(P)+]-LIKE"/>
    <property type="match status" value="1"/>
</dbReference>
<reference evidence="2 3" key="1">
    <citation type="journal article" date="2013" name="PLoS ONE">
        <title>Predicting the Proteins of Angomonas deanei, Strigomonas culicis and Their Respective Endosymbionts Reveals New Aspects of the Trypanosomatidae Family.</title>
        <authorList>
            <person name="Motta M.C."/>
            <person name="Martins A.C."/>
            <person name="de Souza S.S."/>
            <person name="Catta-Preta C.M."/>
            <person name="Silva R."/>
            <person name="Klein C.C."/>
            <person name="de Almeida L.G."/>
            <person name="de Lima Cunha O."/>
            <person name="Ciapina L.P."/>
            <person name="Brocchi M."/>
            <person name="Colabardini A.C."/>
            <person name="de Araujo Lima B."/>
            <person name="Machado C.R."/>
            <person name="de Almeida Soares C.M."/>
            <person name="Probst C.M."/>
            <person name="de Menezes C.B."/>
            <person name="Thompson C.E."/>
            <person name="Bartholomeu D.C."/>
            <person name="Gradia D.F."/>
            <person name="Pavoni D.P."/>
            <person name="Grisard E.C."/>
            <person name="Fantinatti-Garboggini F."/>
            <person name="Marchini F.K."/>
            <person name="Rodrigues-Luiz G.F."/>
            <person name="Wagner G."/>
            <person name="Goldman G.H."/>
            <person name="Fietto J.L."/>
            <person name="Elias M.C."/>
            <person name="Goldman M.H."/>
            <person name="Sagot M.F."/>
            <person name="Pereira M."/>
            <person name="Stoco P.H."/>
            <person name="de Mendonca-Neto R.P."/>
            <person name="Teixeira S.M."/>
            <person name="Maciel T.E."/>
            <person name="de Oliveira Mendes T.A."/>
            <person name="Urmenyi T.P."/>
            <person name="de Souza W."/>
            <person name="Schenkman S."/>
            <person name="de Vasconcelos A.T."/>
        </authorList>
    </citation>
    <scope>NUCLEOTIDE SEQUENCE [LARGE SCALE GENOMIC DNA]</scope>
</reference>